<accession>A0ABM5KBB6</accession>
<dbReference type="RefSeq" id="XP_050507483.1">
    <property type="nucleotide sequence ID" value="XM_050651526.1"/>
</dbReference>
<dbReference type="InterPro" id="IPR006357">
    <property type="entry name" value="HAD-SF_hydro_IIA"/>
</dbReference>
<evidence type="ECO:0000313" key="2">
    <source>
        <dbReference type="EnsemblMetazoa" id="XP_050507483.1"/>
    </source>
</evidence>
<dbReference type="PIRSF" id="PIRSF000915">
    <property type="entry name" value="PGP-type_phosphatase"/>
    <property type="match status" value="1"/>
</dbReference>
<keyword evidence="3" id="KW-1185">Reference proteome</keyword>
<organism evidence="2 3">
    <name type="scientific">Diabrotica virgifera virgifera</name>
    <name type="common">western corn rootworm</name>
    <dbReference type="NCBI Taxonomy" id="50390"/>
    <lineage>
        <taxon>Eukaryota</taxon>
        <taxon>Metazoa</taxon>
        <taxon>Ecdysozoa</taxon>
        <taxon>Arthropoda</taxon>
        <taxon>Hexapoda</taxon>
        <taxon>Insecta</taxon>
        <taxon>Pterygota</taxon>
        <taxon>Neoptera</taxon>
        <taxon>Endopterygota</taxon>
        <taxon>Coleoptera</taxon>
        <taxon>Polyphaga</taxon>
        <taxon>Cucujiformia</taxon>
        <taxon>Chrysomeloidea</taxon>
        <taxon>Chrysomelidae</taxon>
        <taxon>Galerucinae</taxon>
        <taxon>Diabroticina</taxon>
        <taxon>Diabroticites</taxon>
        <taxon>Diabrotica</taxon>
    </lineage>
</organism>
<dbReference type="Gene3D" id="3.40.50.1000">
    <property type="entry name" value="HAD superfamily/HAD-like"/>
    <property type="match status" value="2"/>
</dbReference>
<dbReference type="InterPro" id="IPR036412">
    <property type="entry name" value="HAD-like_sf"/>
</dbReference>
<dbReference type="GeneID" id="126885098"/>
<dbReference type="Pfam" id="PF13242">
    <property type="entry name" value="Hydrolase_like"/>
    <property type="match status" value="1"/>
</dbReference>
<sequence>MEIKNFVDIPKEEQAKFINSFDQIMFDIDGVVLVYLSPIVGASECVKNLKKLGKAVHYVTNNTVMTTEDISKALIERNFDTTTRDIVTPIETNIAYLSKQNVKNNIFLMSNNPHKDALKKAGFNILPEKFQIIEENTNALFEHFDSKINVDAVIYDFDFNSNYVQLQKALWCLQNNPDCIFLVTLNDKTGPTGPRGCILGPNIFVETLKNLSGKNFIQVGKPSETCVNFIKEMYHVIDPKRVLFVGDSIESDMSTGAIGGFQKMLVLTGSTKIEEITDWKFPEEYKPEFYVESLDVLNKIIKSIFPDL</sequence>
<dbReference type="Proteomes" id="UP001652700">
    <property type="component" value="Unplaced"/>
</dbReference>
<dbReference type="NCBIfam" id="TIGR01460">
    <property type="entry name" value="HAD-SF-IIA"/>
    <property type="match status" value="1"/>
</dbReference>
<dbReference type="SUPFAM" id="SSF56784">
    <property type="entry name" value="HAD-like"/>
    <property type="match status" value="1"/>
</dbReference>
<evidence type="ECO:0000313" key="3">
    <source>
        <dbReference type="Proteomes" id="UP001652700"/>
    </source>
</evidence>
<proteinExistence type="inferred from homology"/>
<dbReference type="EnsemblMetazoa" id="XM_050651526.1">
    <property type="protein sequence ID" value="XP_050507483.1"/>
    <property type="gene ID" value="LOC126885098"/>
</dbReference>
<dbReference type="Pfam" id="PF13344">
    <property type="entry name" value="Hydrolase_6"/>
    <property type="match status" value="1"/>
</dbReference>
<comment type="similarity">
    <text evidence="1">Belongs to the HAD-like hydrolase superfamily.</text>
</comment>
<keyword evidence="1" id="KW-0378">Hydrolase</keyword>
<dbReference type="PANTHER" id="PTHR19288:SF4">
    <property type="entry name" value="RE04130P-RELATED"/>
    <property type="match status" value="1"/>
</dbReference>
<dbReference type="PANTHER" id="PTHR19288">
    <property type="entry name" value="4-NITROPHENYLPHOSPHATASE-RELATED"/>
    <property type="match status" value="1"/>
</dbReference>
<evidence type="ECO:0000256" key="1">
    <source>
        <dbReference type="PIRNR" id="PIRNR000915"/>
    </source>
</evidence>
<protein>
    <submittedName>
        <fullName evidence="2">Uncharacterized protein</fullName>
    </submittedName>
</protein>
<dbReference type="InterPro" id="IPR023214">
    <property type="entry name" value="HAD_sf"/>
</dbReference>
<name>A0ABM5KBB6_DIAVI</name>
<reference evidence="2" key="1">
    <citation type="submission" date="2025-05" db="UniProtKB">
        <authorList>
            <consortium name="EnsemblMetazoa"/>
        </authorList>
    </citation>
    <scope>IDENTIFICATION</scope>
</reference>